<dbReference type="InterPro" id="IPR027463">
    <property type="entry name" value="AcrB_DN_DC_subdom"/>
</dbReference>
<dbReference type="Gene3D" id="1.20.1640.10">
    <property type="entry name" value="Multidrug efflux transporter AcrB transmembrane domain"/>
    <property type="match status" value="2"/>
</dbReference>
<dbReference type="Gene3D" id="3.30.70.1440">
    <property type="entry name" value="Multidrug efflux transporter AcrB pore domain"/>
    <property type="match status" value="1"/>
</dbReference>
<dbReference type="Proteomes" id="UP001549321">
    <property type="component" value="Unassembled WGS sequence"/>
</dbReference>
<feature type="transmembrane region" description="Helical" evidence="1">
    <location>
        <begin position="961"/>
        <end position="980"/>
    </location>
</feature>
<feature type="transmembrane region" description="Helical" evidence="1">
    <location>
        <begin position="911"/>
        <end position="933"/>
    </location>
</feature>
<sequence>MIGGLNLSEWAINHKTLVTFFMALCVVAGVHSYMSLGREEDPQFAVQTMLVQVNWPGASTADTISEITQRLEKKLRETPNIDYINSYTTPGQALLYVNLLQSTPPEQIPFIWYEVRKKVADIEYQLPQDYQGPFFNDEFGDVFGVIYGLTYDGFTMRQTRDFAERAKVAFQNGRDVAKVTMFGQQDQTFYLSFSPQKLAALGLNLNDVLSSIADQNALVPSGVVNTPGENILVNVTGGFLTKENLEAVNLFVNNRFFNLTDIATVEEGYVDPPTKMFRVNGKPAIGLGISMKAGGNNLDFGKGLAQIAAGLEQEFPIGIDVVLVSDQPQVVKQAIAGFTDALLEALIIVLAVSFLSLGLRAGLVVALSIPLVLSIVFLGMKVGGISLQRISLGALIIALGLLVDDAMITVEMMVSKIEEGYEKAKAATFAYVTTAFPMLTGTLVTIFGFFPIGFADSNTGQYCFSLFAVIAIALVSSWFVAVVFSPVIGVAVLPDKIVSKHKEGAREYGRITTAYKHLLLFCMRMRYLTIAVTLGLFVLAIFGQQFVQRQFFPSSDRPELLVTINLPAAASIFATEQVVDKIQSLIDGDPDIERYSNYIGGGAIRFYLPLAVLSDNSFVGQFVIVTKGIEERVRVKAKLQAALPGAVLDATTFVQDLELGPPVGWPIQYRVTGRTPDEARKYADQLVTAMVDSGYARDVNFDWRDKNKTLKIVVNQDMARRVGLSSKVLSQALQAVLTGTTITQMRDSIYLINLVARADSSTRASLDGVRDLQISLPNGQSVPLREVATIDYVLDEGYVGMRDGMPTMTVQANMAPGLQAATVYQRLRPTVEKIRATLPPGGLLVEGGTVEKSAESNAALIAQVPLMVGLMLIILMVQLQSVSRLLLVISVAPLGLIGVVAALLFTNTPMGFVATLGIIALAGMIIRNSVILVDQIEHTRRDGEDAWEAVIEAAQHRFRPIMLTASAAILGMIPIMRDVFWGPMAFAIVGGLAGATLLTLLFLPALYVTSFRIRETRSPEAGPQGSGGAVAQTP</sequence>
<dbReference type="Gene3D" id="3.30.2090.10">
    <property type="entry name" value="Multidrug efflux transporter AcrB TolC docking domain, DN and DC subdomains"/>
    <property type="match status" value="2"/>
</dbReference>
<dbReference type="PANTHER" id="PTHR32063">
    <property type="match status" value="1"/>
</dbReference>
<keyword evidence="1" id="KW-0472">Membrane</keyword>
<protein>
    <submittedName>
        <fullName evidence="2">Multidrug efflux pump subunit AcrB</fullName>
    </submittedName>
</protein>
<dbReference type="Pfam" id="PF00873">
    <property type="entry name" value="ACR_tran"/>
    <property type="match status" value="1"/>
</dbReference>
<dbReference type="RefSeq" id="WP_354548901.1">
    <property type="nucleotide sequence ID" value="NZ_JBEPSM010000001.1"/>
</dbReference>
<dbReference type="PRINTS" id="PR00702">
    <property type="entry name" value="ACRIFLAVINRP"/>
</dbReference>
<feature type="transmembrane region" description="Helical" evidence="1">
    <location>
        <begin position="426"/>
        <end position="452"/>
    </location>
</feature>
<feature type="transmembrane region" description="Helical" evidence="1">
    <location>
        <begin position="362"/>
        <end position="380"/>
    </location>
</feature>
<dbReference type="EMBL" id="JBEPSM010000001">
    <property type="protein sequence ID" value="MET4632858.1"/>
    <property type="molecule type" value="Genomic_DNA"/>
</dbReference>
<evidence type="ECO:0000256" key="1">
    <source>
        <dbReference type="SAM" id="Phobius"/>
    </source>
</evidence>
<dbReference type="SUPFAM" id="SSF82693">
    <property type="entry name" value="Multidrug efflux transporter AcrB pore domain, PN1, PN2, PC1 and PC2 subdomains"/>
    <property type="match status" value="3"/>
</dbReference>
<name>A0ABV2QVE0_9HYPH</name>
<keyword evidence="3" id="KW-1185">Reference proteome</keyword>
<dbReference type="Gene3D" id="3.30.70.1320">
    <property type="entry name" value="Multidrug efflux transporter AcrB pore domain like"/>
    <property type="match status" value="1"/>
</dbReference>
<organism evidence="2 3">
    <name type="scientific">Kaistia defluvii</name>
    <dbReference type="NCBI Taxonomy" id="410841"/>
    <lineage>
        <taxon>Bacteria</taxon>
        <taxon>Pseudomonadati</taxon>
        <taxon>Pseudomonadota</taxon>
        <taxon>Alphaproteobacteria</taxon>
        <taxon>Hyphomicrobiales</taxon>
        <taxon>Kaistiaceae</taxon>
        <taxon>Kaistia</taxon>
    </lineage>
</organism>
<feature type="transmembrane region" description="Helical" evidence="1">
    <location>
        <begin position="392"/>
        <end position="414"/>
    </location>
</feature>
<feature type="transmembrane region" description="Helical" evidence="1">
    <location>
        <begin position="858"/>
        <end position="878"/>
    </location>
</feature>
<evidence type="ECO:0000313" key="3">
    <source>
        <dbReference type="Proteomes" id="UP001549321"/>
    </source>
</evidence>
<reference evidence="2 3" key="1">
    <citation type="submission" date="2024-06" db="EMBL/GenBank/DDBJ databases">
        <title>Sorghum-associated microbial communities from plants grown in Nebraska, USA.</title>
        <authorList>
            <person name="Schachtman D."/>
        </authorList>
    </citation>
    <scope>NUCLEOTIDE SEQUENCE [LARGE SCALE GENOMIC DNA]</scope>
    <source>
        <strain evidence="2 3">3207</strain>
    </source>
</reference>
<evidence type="ECO:0000313" key="2">
    <source>
        <dbReference type="EMBL" id="MET4632858.1"/>
    </source>
</evidence>
<dbReference type="InterPro" id="IPR001036">
    <property type="entry name" value="Acrflvin-R"/>
</dbReference>
<accession>A0ABV2QVE0</accession>
<feature type="transmembrane region" description="Helical" evidence="1">
    <location>
        <begin position="885"/>
        <end position="905"/>
    </location>
</feature>
<dbReference type="SUPFAM" id="SSF82866">
    <property type="entry name" value="Multidrug efflux transporter AcrB transmembrane domain"/>
    <property type="match status" value="2"/>
</dbReference>
<proteinExistence type="predicted"/>
<feature type="transmembrane region" description="Helical" evidence="1">
    <location>
        <begin position="986"/>
        <end position="1008"/>
    </location>
</feature>
<gene>
    <name evidence="2" type="ORF">ABIE08_000771</name>
</gene>
<dbReference type="Gene3D" id="3.30.70.1430">
    <property type="entry name" value="Multidrug efflux transporter AcrB pore domain"/>
    <property type="match status" value="2"/>
</dbReference>
<feature type="transmembrane region" description="Helical" evidence="1">
    <location>
        <begin position="464"/>
        <end position="493"/>
    </location>
</feature>
<feature type="transmembrane region" description="Helical" evidence="1">
    <location>
        <begin position="527"/>
        <end position="547"/>
    </location>
</feature>
<keyword evidence="1" id="KW-0812">Transmembrane</keyword>
<keyword evidence="1" id="KW-1133">Transmembrane helix</keyword>
<comment type="caution">
    <text evidence="2">The sequence shown here is derived from an EMBL/GenBank/DDBJ whole genome shotgun (WGS) entry which is preliminary data.</text>
</comment>
<feature type="transmembrane region" description="Helical" evidence="1">
    <location>
        <begin position="334"/>
        <end position="355"/>
    </location>
</feature>
<dbReference type="PANTHER" id="PTHR32063:SF64">
    <property type="entry name" value="ACRB_ACRD_ACRF FAMILY PROTEIN"/>
    <property type="match status" value="1"/>
</dbReference>
<dbReference type="SUPFAM" id="SSF82714">
    <property type="entry name" value="Multidrug efflux transporter AcrB TolC docking domain, DN and DC subdomains"/>
    <property type="match status" value="2"/>
</dbReference>